<evidence type="ECO:0000256" key="4">
    <source>
        <dbReference type="ARBA" id="ARBA00012449"/>
    </source>
</evidence>
<keyword evidence="21" id="KW-1185">Reference proteome</keyword>
<dbReference type="Pfam" id="PF05193">
    <property type="entry name" value="Peptidase_M16_C"/>
    <property type="match status" value="1"/>
</dbReference>
<dbReference type="InterPro" id="IPR007863">
    <property type="entry name" value="Peptidase_M16_C"/>
</dbReference>
<dbReference type="RefSeq" id="WP_245926920.1">
    <property type="nucleotide sequence ID" value="NZ_QKLW01000001.1"/>
</dbReference>
<dbReference type="Pfam" id="PF16187">
    <property type="entry name" value="Peptidase_M16_M"/>
    <property type="match status" value="1"/>
</dbReference>
<name>A0A318V9B0_9GAMM</name>
<dbReference type="FunFam" id="3.30.830.10:FF:000012">
    <property type="entry name" value="Protease 3"/>
    <property type="match status" value="1"/>
</dbReference>
<comment type="caution">
    <text evidence="20">The sequence shown here is derived from an EMBL/GenBank/DDBJ whole genome shotgun (WGS) entry which is preliminary data.</text>
</comment>
<evidence type="ECO:0000256" key="15">
    <source>
        <dbReference type="SAM" id="SignalP"/>
    </source>
</evidence>
<dbReference type="PANTHER" id="PTHR43690">
    <property type="entry name" value="NARDILYSIN"/>
    <property type="match status" value="1"/>
</dbReference>
<keyword evidence="8" id="KW-0378">Hydrolase</keyword>
<dbReference type="Proteomes" id="UP000247551">
    <property type="component" value="Unassembled WGS sequence"/>
</dbReference>
<evidence type="ECO:0000256" key="5">
    <source>
        <dbReference type="ARBA" id="ARBA00017565"/>
    </source>
</evidence>
<keyword evidence="9" id="KW-0862">Zinc</keyword>
<dbReference type="InterPro" id="IPR001431">
    <property type="entry name" value="Pept_M16_Zn_BS"/>
</dbReference>
<dbReference type="PROSITE" id="PS00143">
    <property type="entry name" value="INSULINASE"/>
    <property type="match status" value="1"/>
</dbReference>
<keyword evidence="10" id="KW-0482">Metalloprotease</keyword>
<reference evidence="20 21" key="1">
    <citation type="submission" date="2018-06" db="EMBL/GenBank/DDBJ databases">
        <title>Genomic Encyclopedia of Type Strains, Phase III (KMG-III): the genomes of soil and plant-associated and newly described type strains.</title>
        <authorList>
            <person name="Whitman W."/>
        </authorList>
    </citation>
    <scope>NUCLEOTIDE SEQUENCE [LARGE SCALE GENOMIC DNA]</scope>
    <source>
        <strain evidence="20 21">CECT 7730</strain>
    </source>
</reference>
<comment type="cofactor">
    <cofactor evidence="1">
        <name>Zn(2+)</name>
        <dbReference type="ChEBI" id="CHEBI:29105"/>
    </cofactor>
</comment>
<feature type="domain" description="Peptidase M16 N-terminal" evidence="16">
    <location>
        <begin position="78"/>
        <end position="212"/>
    </location>
</feature>
<dbReference type="Pfam" id="PF00675">
    <property type="entry name" value="Peptidase_M16"/>
    <property type="match status" value="1"/>
</dbReference>
<dbReference type="SUPFAM" id="SSF63411">
    <property type="entry name" value="LuxS/MPP-like metallohydrolase"/>
    <property type="match status" value="4"/>
</dbReference>
<dbReference type="GO" id="GO:0006508">
    <property type="term" value="P:proteolysis"/>
    <property type="evidence" value="ECO:0007669"/>
    <property type="project" value="UniProtKB-KW"/>
</dbReference>
<dbReference type="EC" id="3.4.24.55" evidence="4"/>
<evidence type="ECO:0000256" key="6">
    <source>
        <dbReference type="ARBA" id="ARBA00022670"/>
    </source>
</evidence>
<dbReference type="InterPro" id="IPR050626">
    <property type="entry name" value="Peptidase_M16"/>
</dbReference>
<evidence type="ECO:0000313" key="21">
    <source>
        <dbReference type="Proteomes" id="UP000247551"/>
    </source>
</evidence>
<gene>
    <name evidence="20" type="ORF">DFP75_101282</name>
</gene>
<organism evidence="20 21">
    <name type="scientific">Marinomonas alcarazii</name>
    <dbReference type="NCBI Taxonomy" id="491949"/>
    <lineage>
        <taxon>Bacteria</taxon>
        <taxon>Pseudomonadati</taxon>
        <taxon>Pseudomonadota</taxon>
        <taxon>Gammaproteobacteria</taxon>
        <taxon>Oceanospirillales</taxon>
        <taxon>Oceanospirillaceae</taxon>
        <taxon>Marinomonas</taxon>
    </lineage>
</organism>
<accession>A0A318V9B0</accession>
<evidence type="ECO:0000313" key="20">
    <source>
        <dbReference type="EMBL" id="PYF84257.1"/>
    </source>
</evidence>
<dbReference type="EMBL" id="QKLW01000001">
    <property type="protein sequence ID" value="PYF84257.1"/>
    <property type="molecule type" value="Genomic_DNA"/>
</dbReference>
<evidence type="ECO:0000259" key="17">
    <source>
        <dbReference type="Pfam" id="PF05193"/>
    </source>
</evidence>
<evidence type="ECO:0000259" key="19">
    <source>
        <dbReference type="Pfam" id="PF22456"/>
    </source>
</evidence>
<evidence type="ECO:0000256" key="2">
    <source>
        <dbReference type="ARBA" id="ARBA00002184"/>
    </source>
</evidence>
<dbReference type="PANTHER" id="PTHR43690:SF18">
    <property type="entry name" value="INSULIN-DEGRADING ENZYME-RELATED"/>
    <property type="match status" value="1"/>
</dbReference>
<keyword evidence="6" id="KW-0645">Protease</keyword>
<dbReference type="AlphaFoldDB" id="A0A318V9B0"/>
<protein>
    <recommendedName>
        <fullName evidence="5">Protease 3</fullName>
        <ecNumber evidence="4">3.4.24.55</ecNumber>
    </recommendedName>
    <alternativeName>
        <fullName evidence="13">Pitrilysin</fullName>
    </alternativeName>
    <alternativeName>
        <fullName evidence="12">Protease III</fullName>
    </alternativeName>
    <alternativeName>
        <fullName evidence="11">Protease pi</fullName>
    </alternativeName>
</protein>
<sequence>MNKFKTALYVLFILFITHTSPSARADDAHLTKNHTSVSPKLMTQNITYATQDTFTPISNKSTSDENSYNLITLPNHLKVLLISDPKAERYSASLSVKIGSFQDPTGQQGLTHFLEHMLFLGTEKYPEAGNYQTYINTHGGTHNAYTSTDKTNFYFDISPSAYEGALDRFSQFFISPLFSESLTQREKNAVNAEYKAKLTDESRRNTQALKTLINPDHPYSQFSVGSLDTLKDLPNKPLREQLLNLYKEHYSSENMGLVLVANLPPNQLAELAHQYFSSIPSKAITTSKSYPELITTDKPQLQFVRSLINNNTLNIFYQIDAQKQNYKTQPTRYLSYILGNENKGSLYASLKSDGLINSISAGVSPDYGDNALFSIKIRLTDEGLSQINTVAQRLFATISLLKSSPVNPLYLQEGLTLSQLMFNNQSYVAPLNLARTLSARMLDTPSEDILSSFRLEHAANQSEVQHLLQQLSPENLLIQVVTNKTFPQDWTSKAPTWKTEPWYNSEYSNNLISQSLSDTINFSVKTTQVGLPEKNNFIPESLKLVNEKDSSPKIIFQKEGMTFWNKSDPSFKKPTAMNFIAFRFDNAADTAKHTLLNRLWTRLFNDSVSESTYAPYIAGLGYSFYPHTNGVTLRTSGYSDKQNVYTTWLIDQIFLFRPNQETFNLAKAQLKTDLSNQKSRQAYSNANSALHTLITKNSQTIEQLESALESLTLEDLQAFTKRARSHFDIVAYSTGNVTEQQSTQLAQSIYQRVEDRLTQREPLEIETKELTAQQKHHYKFNSTSNDCVVLYTLIDTSGQNTQKAITEKAYFAILKKLISSPFYQELRTKKQLGYIVGAQDLSIRKTPILGLLVQSPNKDTLTLVNAMEDFIEEQRERLPNLSADEFYKAKNALLSELKMTAKNLSDNALNEWHQIAKPAPDFQTKEEWIENVEKIEVKDFLAFIKQKFESAETAKIIIHNKAFPQELTDQESWQEASPMSPKL</sequence>
<feature type="domain" description="Peptidase M16 C-terminal" evidence="17">
    <location>
        <begin position="239"/>
        <end position="409"/>
    </location>
</feature>
<evidence type="ECO:0000256" key="3">
    <source>
        <dbReference type="ARBA" id="ARBA00007261"/>
    </source>
</evidence>
<dbReference type="GO" id="GO:0046872">
    <property type="term" value="F:metal ion binding"/>
    <property type="evidence" value="ECO:0007669"/>
    <property type="project" value="UniProtKB-KW"/>
</dbReference>
<dbReference type="InterPro" id="IPR011765">
    <property type="entry name" value="Pept_M16_N"/>
</dbReference>
<dbReference type="InterPro" id="IPR032632">
    <property type="entry name" value="Peptidase_M16_M"/>
</dbReference>
<dbReference type="InterPro" id="IPR011249">
    <property type="entry name" value="Metalloenz_LuxS/M16"/>
</dbReference>
<evidence type="ECO:0000259" key="16">
    <source>
        <dbReference type="Pfam" id="PF00675"/>
    </source>
</evidence>
<proteinExistence type="inferred from homology"/>
<dbReference type="GO" id="GO:0004222">
    <property type="term" value="F:metalloendopeptidase activity"/>
    <property type="evidence" value="ECO:0007669"/>
    <property type="project" value="UniProtKB-EC"/>
</dbReference>
<evidence type="ECO:0000256" key="9">
    <source>
        <dbReference type="ARBA" id="ARBA00022833"/>
    </source>
</evidence>
<comment type="similarity">
    <text evidence="3 14">Belongs to the peptidase M16 family.</text>
</comment>
<evidence type="ECO:0000256" key="12">
    <source>
        <dbReference type="ARBA" id="ARBA00031184"/>
    </source>
</evidence>
<feature type="domain" description="Peptidase M16 middle/third" evidence="18">
    <location>
        <begin position="422"/>
        <end position="704"/>
    </location>
</feature>
<keyword evidence="15" id="KW-0732">Signal</keyword>
<dbReference type="InterPro" id="IPR054734">
    <property type="entry name" value="PqqF-like_C_4"/>
</dbReference>
<evidence type="ECO:0000256" key="7">
    <source>
        <dbReference type="ARBA" id="ARBA00022723"/>
    </source>
</evidence>
<feature type="signal peptide" evidence="15">
    <location>
        <begin position="1"/>
        <end position="25"/>
    </location>
</feature>
<evidence type="ECO:0000256" key="13">
    <source>
        <dbReference type="ARBA" id="ARBA00033450"/>
    </source>
</evidence>
<evidence type="ECO:0000256" key="10">
    <source>
        <dbReference type="ARBA" id="ARBA00023049"/>
    </source>
</evidence>
<evidence type="ECO:0000256" key="11">
    <source>
        <dbReference type="ARBA" id="ARBA00029597"/>
    </source>
</evidence>
<feature type="domain" description="Coenzyme PQQ synthesis protein F-like C-terminal lobe" evidence="19">
    <location>
        <begin position="814"/>
        <end position="912"/>
    </location>
</feature>
<feature type="chain" id="PRO_5016309087" description="Protease 3" evidence="15">
    <location>
        <begin position="26"/>
        <end position="983"/>
    </location>
</feature>
<dbReference type="GO" id="GO:0005737">
    <property type="term" value="C:cytoplasm"/>
    <property type="evidence" value="ECO:0007669"/>
    <property type="project" value="UniProtKB-ARBA"/>
</dbReference>
<dbReference type="Gene3D" id="3.30.830.10">
    <property type="entry name" value="Metalloenzyme, LuxS/M16 peptidase-like"/>
    <property type="match status" value="4"/>
</dbReference>
<evidence type="ECO:0000259" key="18">
    <source>
        <dbReference type="Pfam" id="PF16187"/>
    </source>
</evidence>
<comment type="function">
    <text evidence="2">Endopeptidase that degrades small peptides of less than 7 kDa, such as glucagon and insulin.</text>
</comment>
<evidence type="ECO:0000256" key="14">
    <source>
        <dbReference type="RuleBase" id="RU004447"/>
    </source>
</evidence>
<evidence type="ECO:0000256" key="8">
    <source>
        <dbReference type="ARBA" id="ARBA00022801"/>
    </source>
</evidence>
<dbReference type="Pfam" id="PF22456">
    <property type="entry name" value="PqqF-like_C_4"/>
    <property type="match status" value="1"/>
</dbReference>
<keyword evidence="7" id="KW-0479">Metal-binding</keyword>
<evidence type="ECO:0000256" key="1">
    <source>
        <dbReference type="ARBA" id="ARBA00001947"/>
    </source>
</evidence>